<comment type="similarity">
    <text evidence="3">Belongs to the Nudix hydrolase family.</text>
</comment>
<dbReference type="Pfam" id="PF00293">
    <property type="entry name" value="NUDIX"/>
    <property type="match status" value="1"/>
</dbReference>
<dbReference type="OrthoDB" id="511483at2"/>
<dbReference type="PRINTS" id="PR00502">
    <property type="entry name" value="NUDIXFAMILY"/>
</dbReference>
<dbReference type="InterPro" id="IPR020476">
    <property type="entry name" value="Nudix_hydrolase"/>
</dbReference>
<dbReference type="SUPFAM" id="SSF55811">
    <property type="entry name" value="Nudix"/>
    <property type="match status" value="1"/>
</dbReference>
<dbReference type="InterPro" id="IPR015797">
    <property type="entry name" value="NUDIX_hydrolase-like_dom_sf"/>
</dbReference>
<dbReference type="RefSeq" id="WP_091547734.1">
    <property type="nucleotide sequence ID" value="NZ_FMUS01000060.1"/>
</dbReference>
<dbReference type="Gene3D" id="3.90.79.10">
    <property type="entry name" value="Nucleoside Triphosphate Pyrophosphohydrolase"/>
    <property type="match status" value="1"/>
</dbReference>
<accession>A0A1G5LF19</accession>
<dbReference type="PROSITE" id="PS51462">
    <property type="entry name" value="NUDIX"/>
    <property type="match status" value="1"/>
</dbReference>
<dbReference type="AlphaFoldDB" id="A0A1G5LF19"/>
<dbReference type="GO" id="GO:0016787">
    <property type="term" value="F:hydrolase activity"/>
    <property type="evidence" value="ECO:0007669"/>
    <property type="project" value="UniProtKB-KW"/>
</dbReference>
<keyword evidence="2 3" id="KW-0378">Hydrolase</keyword>
<dbReference type="Proteomes" id="UP000198636">
    <property type="component" value="Unassembled WGS sequence"/>
</dbReference>
<protein>
    <submittedName>
        <fullName evidence="5">NUDIX domain-containing protein</fullName>
    </submittedName>
</protein>
<evidence type="ECO:0000313" key="5">
    <source>
        <dbReference type="EMBL" id="SCZ11515.1"/>
    </source>
</evidence>
<dbReference type="InterPro" id="IPR020084">
    <property type="entry name" value="NUDIX_hydrolase_CS"/>
</dbReference>
<dbReference type="PANTHER" id="PTHR43046">
    <property type="entry name" value="GDP-MANNOSE MANNOSYL HYDROLASE"/>
    <property type="match status" value="1"/>
</dbReference>
<organism evidence="5 6">
    <name type="scientific">Alkaliphilus peptidifermentans DSM 18978</name>
    <dbReference type="NCBI Taxonomy" id="1120976"/>
    <lineage>
        <taxon>Bacteria</taxon>
        <taxon>Bacillati</taxon>
        <taxon>Bacillota</taxon>
        <taxon>Clostridia</taxon>
        <taxon>Peptostreptococcales</taxon>
        <taxon>Natronincolaceae</taxon>
        <taxon>Alkaliphilus</taxon>
    </lineage>
</organism>
<gene>
    <name evidence="5" type="ORF">SAMN03080606_04369</name>
</gene>
<keyword evidence="6" id="KW-1185">Reference proteome</keyword>
<comment type="cofactor">
    <cofactor evidence="1">
        <name>Mg(2+)</name>
        <dbReference type="ChEBI" id="CHEBI:18420"/>
    </cofactor>
</comment>
<evidence type="ECO:0000256" key="1">
    <source>
        <dbReference type="ARBA" id="ARBA00001946"/>
    </source>
</evidence>
<dbReference type="STRING" id="1120976.SAMN03080606_04369"/>
<dbReference type="InterPro" id="IPR000086">
    <property type="entry name" value="NUDIX_hydrolase_dom"/>
</dbReference>
<evidence type="ECO:0000259" key="4">
    <source>
        <dbReference type="PROSITE" id="PS51462"/>
    </source>
</evidence>
<proteinExistence type="inferred from homology"/>
<feature type="domain" description="Nudix hydrolase" evidence="4">
    <location>
        <begin position="2"/>
        <end position="144"/>
    </location>
</feature>
<dbReference type="PANTHER" id="PTHR43046:SF14">
    <property type="entry name" value="MUTT_NUDIX FAMILY PROTEIN"/>
    <property type="match status" value="1"/>
</dbReference>
<name>A0A1G5LF19_9FIRM</name>
<sequence length="157" mass="18803">MKIRKSSRAILLNSENNIFLFKFEFAMLLGHRMLWVTPGGGVESNESFEQALYREIYEEIGIELNGEYKWIFYRNKPFSTKSGQEFMSEERYYLVKIKHPNITCNNMEQIEKKLTKEWKWWSIEEIKNSSEKFFIDNLDEELCKIINGNIPEEPIEI</sequence>
<dbReference type="EMBL" id="FMUS01000060">
    <property type="protein sequence ID" value="SCZ11515.1"/>
    <property type="molecule type" value="Genomic_DNA"/>
</dbReference>
<evidence type="ECO:0000256" key="3">
    <source>
        <dbReference type="RuleBase" id="RU003476"/>
    </source>
</evidence>
<reference evidence="5 6" key="1">
    <citation type="submission" date="2016-10" db="EMBL/GenBank/DDBJ databases">
        <authorList>
            <person name="de Groot N.N."/>
        </authorList>
    </citation>
    <scope>NUCLEOTIDE SEQUENCE [LARGE SCALE GENOMIC DNA]</scope>
    <source>
        <strain evidence="5 6">DSM 18978</strain>
    </source>
</reference>
<dbReference type="CDD" id="cd04685">
    <property type="entry name" value="NUDIX_Hydrolase"/>
    <property type="match status" value="1"/>
</dbReference>
<evidence type="ECO:0000256" key="2">
    <source>
        <dbReference type="ARBA" id="ARBA00022801"/>
    </source>
</evidence>
<evidence type="ECO:0000313" key="6">
    <source>
        <dbReference type="Proteomes" id="UP000198636"/>
    </source>
</evidence>
<dbReference type="PROSITE" id="PS00893">
    <property type="entry name" value="NUDIX_BOX"/>
    <property type="match status" value="1"/>
</dbReference>